<protein>
    <submittedName>
        <fullName evidence="1">Uncharacterized protein</fullName>
    </submittedName>
</protein>
<dbReference type="Proteomes" id="UP001055879">
    <property type="component" value="Linkage Group LG04"/>
</dbReference>
<keyword evidence="2" id="KW-1185">Reference proteome</keyword>
<gene>
    <name evidence="1" type="ORF">L6452_12803</name>
</gene>
<evidence type="ECO:0000313" key="2">
    <source>
        <dbReference type="Proteomes" id="UP001055879"/>
    </source>
</evidence>
<comment type="caution">
    <text evidence="1">The sequence shown here is derived from an EMBL/GenBank/DDBJ whole genome shotgun (WGS) entry which is preliminary data.</text>
</comment>
<organism evidence="1 2">
    <name type="scientific">Arctium lappa</name>
    <name type="common">Greater burdock</name>
    <name type="synonym">Lappa major</name>
    <dbReference type="NCBI Taxonomy" id="4217"/>
    <lineage>
        <taxon>Eukaryota</taxon>
        <taxon>Viridiplantae</taxon>
        <taxon>Streptophyta</taxon>
        <taxon>Embryophyta</taxon>
        <taxon>Tracheophyta</taxon>
        <taxon>Spermatophyta</taxon>
        <taxon>Magnoliopsida</taxon>
        <taxon>eudicotyledons</taxon>
        <taxon>Gunneridae</taxon>
        <taxon>Pentapetalae</taxon>
        <taxon>asterids</taxon>
        <taxon>campanulids</taxon>
        <taxon>Asterales</taxon>
        <taxon>Asteraceae</taxon>
        <taxon>Carduoideae</taxon>
        <taxon>Cardueae</taxon>
        <taxon>Arctiinae</taxon>
        <taxon>Arctium</taxon>
    </lineage>
</organism>
<accession>A0ACB9CGH6</accession>
<reference evidence="1 2" key="2">
    <citation type="journal article" date="2022" name="Mol. Ecol. Resour.">
        <title>The genomes of chicory, endive, great burdock and yacon provide insights into Asteraceae paleo-polyploidization history and plant inulin production.</title>
        <authorList>
            <person name="Fan W."/>
            <person name="Wang S."/>
            <person name="Wang H."/>
            <person name="Wang A."/>
            <person name="Jiang F."/>
            <person name="Liu H."/>
            <person name="Zhao H."/>
            <person name="Xu D."/>
            <person name="Zhang Y."/>
        </authorList>
    </citation>
    <scope>NUCLEOTIDE SEQUENCE [LARGE SCALE GENOMIC DNA]</scope>
    <source>
        <strain evidence="2">cv. Niubang</strain>
    </source>
</reference>
<evidence type="ECO:0000313" key="1">
    <source>
        <dbReference type="EMBL" id="KAI3733360.1"/>
    </source>
</evidence>
<sequence length="137" mass="15834">MSWILSYVLSSFLDGCLNDMHFWCLFVLSCDRFVLLRKTNLPLRMDWEGQKLAEQWMQIMLVVFAIGAFITGFFISSFSLMVYIYGGSVILTGLLTIPNWPIFNRHPLKWLDPSEAEKHPKPQLTTSSVSKKKPTKK</sequence>
<reference evidence="2" key="1">
    <citation type="journal article" date="2022" name="Mol. Ecol. Resour.">
        <title>The genomes of chicory, endive, great burdock and yacon provide insights into Asteraceae palaeo-polyploidization history and plant inulin production.</title>
        <authorList>
            <person name="Fan W."/>
            <person name="Wang S."/>
            <person name="Wang H."/>
            <person name="Wang A."/>
            <person name="Jiang F."/>
            <person name="Liu H."/>
            <person name="Zhao H."/>
            <person name="Xu D."/>
            <person name="Zhang Y."/>
        </authorList>
    </citation>
    <scope>NUCLEOTIDE SEQUENCE [LARGE SCALE GENOMIC DNA]</scope>
    <source>
        <strain evidence="2">cv. Niubang</strain>
    </source>
</reference>
<dbReference type="EMBL" id="CM042050">
    <property type="protein sequence ID" value="KAI3733360.1"/>
    <property type="molecule type" value="Genomic_DNA"/>
</dbReference>
<name>A0ACB9CGH6_ARCLA</name>
<proteinExistence type="predicted"/>